<evidence type="ECO:0000256" key="13">
    <source>
        <dbReference type="ARBA" id="ARBA00023306"/>
    </source>
</evidence>
<dbReference type="GO" id="GO:0006325">
    <property type="term" value="P:chromatin organization"/>
    <property type="evidence" value="ECO:0007669"/>
    <property type="project" value="UniProtKB-KW"/>
</dbReference>
<dbReference type="OrthoDB" id="547311at2759"/>
<dbReference type="SUPFAM" id="SSF53300">
    <property type="entry name" value="vWA-like"/>
    <property type="match status" value="1"/>
</dbReference>
<comment type="caution">
    <text evidence="17">The sequence shown here is derived from an EMBL/GenBank/DDBJ whole genome shotgun (WGS) entry which is preliminary data.</text>
</comment>
<evidence type="ECO:0000256" key="10">
    <source>
        <dbReference type="ARBA" id="ARBA00022853"/>
    </source>
</evidence>
<dbReference type="PANTHER" id="PTHR15660">
    <property type="entry name" value="BRISC AND BRCA1-A COMPLEX MEMBER 1"/>
    <property type="match status" value="1"/>
</dbReference>
<dbReference type="Gene3D" id="3.40.50.410">
    <property type="entry name" value="von Willebrand factor, type A domain"/>
    <property type="match status" value="1"/>
</dbReference>
<dbReference type="GO" id="GO:0005737">
    <property type="term" value="C:cytoplasm"/>
    <property type="evidence" value="ECO:0007669"/>
    <property type="project" value="UniProtKB-SubCell"/>
</dbReference>
<evidence type="ECO:0000256" key="6">
    <source>
        <dbReference type="ARBA" id="ARBA00022618"/>
    </source>
</evidence>
<evidence type="ECO:0000256" key="9">
    <source>
        <dbReference type="ARBA" id="ARBA00022786"/>
    </source>
</evidence>
<reference evidence="17" key="1">
    <citation type="submission" date="2020-07" db="EMBL/GenBank/DDBJ databases">
        <title>Clarias magur genome sequencing, assembly and annotation.</title>
        <authorList>
            <person name="Kushwaha B."/>
            <person name="Kumar R."/>
            <person name="Das P."/>
            <person name="Joshi C.G."/>
            <person name="Kumar D."/>
            <person name="Nagpure N.S."/>
            <person name="Pandey M."/>
            <person name="Agarwal S."/>
            <person name="Srivastava S."/>
            <person name="Singh M."/>
            <person name="Sahoo L."/>
            <person name="Jayasankar P."/>
            <person name="Meher P.K."/>
            <person name="Koringa P.G."/>
            <person name="Iquebal M.A."/>
            <person name="Das S.P."/>
            <person name="Bit A."/>
            <person name="Patnaik S."/>
            <person name="Patel N."/>
            <person name="Shah T.M."/>
            <person name="Hinsu A."/>
            <person name="Jena J.K."/>
        </authorList>
    </citation>
    <scope>NUCLEOTIDE SEQUENCE</scope>
    <source>
        <strain evidence="17">CIFAMagur01</strain>
        <tissue evidence="17">Testis</tissue>
    </source>
</reference>
<dbReference type="GO" id="GO:0006302">
    <property type="term" value="P:double-strand break repair"/>
    <property type="evidence" value="ECO:0007669"/>
    <property type="project" value="TreeGrafter"/>
</dbReference>
<comment type="similarity">
    <text evidence="3">Belongs to the BABAM1 family.</text>
</comment>
<dbReference type="GO" id="GO:0070552">
    <property type="term" value="C:BRISC complex"/>
    <property type="evidence" value="ECO:0007669"/>
    <property type="project" value="InterPro"/>
</dbReference>
<dbReference type="AlphaFoldDB" id="A0A8J4XH55"/>
<evidence type="ECO:0000313" key="17">
    <source>
        <dbReference type="EMBL" id="KAF5910011.1"/>
    </source>
</evidence>
<keyword evidence="12" id="KW-0539">Nucleus</keyword>
<keyword evidence="5" id="KW-0963">Cytoplasm</keyword>
<evidence type="ECO:0000256" key="14">
    <source>
        <dbReference type="ARBA" id="ARBA00030984"/>
    </source>
</evidence>
<dbReference type="GO" id="GO:0016604">
    <property type="term" value="C:nuclear body"/>
    <property type="evidence" value="ECO:0007669"/>
    <property type="project" value="TreeGrafter"/>
</dbReference>
<dbReference type="InterPro" id="IPR036465">
    <property type="entry name" value="vWFA_dom_sf"/>
</dbReference>
<evidence type="ECO:0000256" key="3">
    <source>
        <dbReference type="ARBA" id="ARBA00010809"/>
    </source>
</evidence>
<evidence type="ECO:0000256" key="15">
    <source>
        <dbReference type="ARBA" id="ARBA00031038"/>
    </source>
</evidence>
<gene>
    <name evidence="17" type="primary">babam1</name>
    <name evidence="17" type="ORF">DAT39_000253</name>
</gene>
<evidence type="ECO:0000256" key="4">
    <source>
        <dbReference type="ARBA" id="ARBA00019437"/>
    </source>
</evidence>
<evidence type="ECO:0000256" key="12">
    <source>
        <dbReference type="ARBA" id="ARBA00023242"/>
    </source>
</evidence>
<dbReference type="GO" id="GO:0070531">
    <property type="term" value="C:BRCA1-A complex"/>
    <property type="evidence" value="ECO:0007669"/>
    <property type="project" value="InterPro"/>
</dbReference>
<name>A0A8J4XH55_CLAMG</name>
<comment type="subcellular location">
    <subcellularLocation>
        <location evidence="2">Cytoplasm</location>
    </subcellularLocation>
    <subcellularLocation>
        <location evidence="1">Nucleus</location>
    </subcellularLocation>
</comment>
<evidence type="ECO:0000313" key="18">
    <source>
        <dbReference type="Proteomes" id="UP000727407"/>
    </source>
</evidence>
<keyword evidence="11" id="KW-0234">DNA repair</keyword>
<feature type="region of interest" description="Disordered" evidence="16">
    <location>
        <begin position="1"/>
        <end position="121"/>
    </location>
</feature>
<evidence type="ECO:0000256" key="11">
    <source>
        <dbReference type="ARBA" id="ARBA00023204"/>
    </source>
</evidence>
<dbReference type="InterPro" id="IPR026126">
    <property type="entry name" value="BABAM1"/>
</dbReference>
<dbReference type="PANTHER" id="PTHR15660:SF1">
    <property type="entry name" value="BRISC AND BRCA1-A COMPLEX MEMBER 1"/>
    <property type="match status" value="1"/>
</dbReference>
<keyword evidence="10" id="KW-0156">Chromatin regulator</keyword>
<evidence type="ECO:0000256" key="7">
    <source>
        <dbReference type="ARBA" id="ARBA00022763"/>
    </source>
</evidence>
<accession>A0A8J4XH55</accession>
<keyword evidence="13" id="KW-0131">Cell cycle</keyword>
<keyword evidence="9" id="KW-0833">Ubl conjugation pathway</keyword>
<keyword evidence="6" id="KW-0132">Cell division</keyword>
<evidence type="ECO:0000256" key="8">
    <source>
        <dbReference type="ARBA" id="ARBA00022776"/>
    </source>
</evidence>
<keyword evidence="7" id="KW-0227">DNA damage</keyword>
<dbReference type="GO" id="GO:0007095">
    <property type="term" value="P:mitotic G2 DNA damage checkpoint signaling"/>
    <property type="evidence" value="ECO:0007669"/>
    <property type="project" value="TreeGrafter"/>
</dbReference>
<evidence type="ECO:0000256" key="5">
    <source>
        <dbReference type="ARBA" id="ARBA00022490"/>
    </source>
</evidence>
<sequence>MESADPGPADGEERMAELRPRTRSNPEGAEDRRSSNGGLNSPPPSQPTVGSRVEGEGEAASTDSPPGSTSTITTTISTPIAAAATSTASAMSNTVPASMPPAQKERPKPSQPPLPSQVLSASEVQLRAPRVNCPEKVIICLDLSEEMSMQKLESFNGSKTNALNISQKMIEMFVRTKHKIDKRHEFALVVVNDDALWLSGFTSDPRELCSCLYDLETNVCESFNLEDLLNVILQKIELPLMDNVQTIPPPFVVRTLLIYSRHAGQLQFNPSDAVSKMLRSPYFFFDVIYLHNGTDEQMDDNSWRDTYESFSKLDSKGMCYRFEVSLCGPAIELHNCMAKLLCHPLQRPFQSHASYSLLEGDEPPEIEATKRSTPAQIELPAFASFPERELVHLPYCDCVQYNVTSSHRHLVHNSVPSVL</sequence>
<proteinExistence type="inferred from homology"/>
<protein>
    <recommendedName>
        <fullName evidence="4">BRISC and BRCA1-A complex member 1</fullName>
    </recommendedName>
    <alternativeName>
        <fullName evidence="14">Mediator of RAP80 interactions and targeting subunit of 40 kDa</fullName>
    </alternativeName>
    <alternativeName>
        <fullName evidence="15">New component of the BRCA1-A complex</fullName>
    </alternativeName>
</protein>
<evidence type="ECO:0000256" key="1">
    <source>
        <dbReference type="ARBA" id="ARBA00004123"/>
    </source>
</evidence>
<dbReference type="Proteomes" id="UP000727407">
    <property type="component" value="Unassembled WGS sequence"/>
</dbReference>
<keyword evidence="18" id="KW-1185">Reference proteome</keyword>
<organism evidence="17 18">
    <name type="scientific">Clarias magur</name>
    <name type="common">Asian catfish</name>
    <name type="synonym">Macropteronotus magur</name>
    <dbReference type="NCBI Taxonomy" id="1594786"/>
    <lineage>
        <taxon>Eukaryota</taxon>
        <taxon>Metazoa</taxon>
        <taxon>Chordata</taxon>
        <taxon>Craniata</taxon>
        <taxon>Vertebrata</taxon>
        <taxon>Euteleostomi</taxon>
        <taxon>Actinopterygii</taxon>
        <taxon>Neopterygii</taxon>
        <taxon>Teleostei</taxon>
        <taxon>Ostariophysi</taxon>
        <taxon>Siluriformes</taxon>
        <taxon>Clariidae</taxon>
        <taxon>Clarias</taxon>
    </lineage>
</organism>
<dbReference type="EMBL" id="QNUK01000001">
    <property type="protein sequence ID" value="KAF5910011.1"/>
    <property type="molecule type" value="Genomic_DNA"/>
</dbReference>
<evidence type="ECO:0000256" key="16">
    <source>
        <dbReference type="SAM" id="MobiDB-lite"/>
    </source>
</evidence>
<feature type="compositionally biased region" description="Basic and acidic residues" evidence="16">
    <location>
        <begin position="11"/>
        <end position="20"/>
    </location>
</feature>
<feature type="compositionally biased region" description="Low complexity" evidence="16">
    <location>
        <begin position="59"/>
        <end position="94"/>
    </location>
</feature>
<dbReference type="GO" id="GO:0051301">
    <property type="term" value="P:cell division"/>
    <property type="evidence" value="ECO:0007669"/>
    <property type="project" value="UniProtKB-KW"/>
</dbReference>
<dbReference type="CDD" id="cd21502">
    <property type="entry name" value="vWA_BABAM1"/>
    <property type="match status" value="1"/>
</dbReference>
<evidence type="ECO:0000256" key="2">
    <source>
        <dbReference type="ARBA" id="ARBA00004496"/>
    </source>
</evidence>
<keyword evidence="8" id="KW-0498">Mitosis</keyword>
<dbReference type="GO" id="GO:0045739">
    <property type="term" value="P:positive regulation of DNA repair"/>
    <property type="evidence" value="ECO:0007669"/>
    <property type="project" value="InterPro"/>
</dbReference>